<dbReference type="OrthoDB" id="5083758at2759"/>
<evidence type="ECO:0000313" key="2">
    <source>
        <dbReference type="Proteomes" id="UP000813385"/>
    </source>
</evidence>
<accession>A0A8K0TUI4</accession>
<name>A0A8K0TUI4_9PEZI</name>
<dbReference type="EMBL" id="JAGPXD010000001">
    <property type="protein sequence ID" value="KAH7377092.1"/>
    <property type="molecule type" value="Genomic_DNA"/>
</dbReference>
<sequence length="195" mass="21254">MAMQFSSLETSMSPKLLLVQDGQHFDLRDFIAKEPNLAREALINGLFDIPLEDSHLHLILAQESIRRAATVKRDTTPYRLGCVLRDCGSDAIGQDTVEARLYKAGGPKAVAVYAAALQDKTKGEREKTLGITRVDSCILTSGTSLIEHEEPSQGKLESNVFLAAKDDAPQSIHLVLLPLLDTVKTATSCPLAKKQ</sequence>
<dbReference type="Proteomes" id="UP000813385">
    <property type="component" value="Unassembled WGS sequence"/>
</dbReference>
<gene>
    <name evidence="1" type="ORF">B0T11DRAFT_315230</name>
</gene>
<proteinExistence type="predicted"/>
<comment type="caution">
    <text evidence="1">The sequence shown here is derived from an EMBL/GenBank/DDBJ whole genome shotgun (WGS) entry which is preliminary data.</text>
</comment>
<keyword evidence="2" id="KW-1185">Reference proteome</keyword>
<reference evidence="1" key="1">
    <citation type="journal article" date="2021" name="Nat. Commun.">
        <title>Genetic determinants of endophytism in the Arabidopsis root mycobiome.</title>
        <authorList>
            <person name="Mesny F."/>
            <person name="Miyauchi S."/>
            <person name="Thiergart T."/>
            <person name="Pickel B."/>
            <person name="Atanasova L."/>
            <person name="Karlsson M."/>
            <person name="Huettel B."/>
            <person name="Barry K.W."/>
            <person name="Haridas S."/>
            <person name="Chen C."/>
            <person name="Bauer D."/>
            <person name="Andreopoulos W."/>
            <person name="Pangilinan J."/>
            <person name="LaButti K."/>
            <person name="Riley R."/>
            <person name="Lipzen A."/>
            <person name="Clum A."/>
            <person name="Drula E."/>
            <person name="Henrissat B."/>
            <person name="Kohler A."/>
            <person name="Grigoriev I.V."/>
            <person name="Martin F.M."/>
            <person name="Hacquard S."/>
        </authorList>
    </citation>
    <scope>NUCLEOTIDE SEQUENCE</scope>
    <source>
        <strain evidence="1">MPI-CAGE-AT-0016</strain>
    </source>
</reference>
<evidence type="ECO:0000313" key="1">
    <source>
        <dbReference type="EMBL" id="KAH7377092.1"/>
    </source>
</evidence>
<protein>
    <submittedName>
        <fullName evidence="1">Uncharacterized protein</fullName>
    </submittedName>
</protein>
<dbReference type="AlphaFoldDB" id="A0A8K0TUI4"/>
<organism evidence="1 2">
    <name type="scientific">Plectosphaerella cucumerina</name>
    <dbReference type="NCBI Taxonomy" id="40658"/>
    <lineage>
        <taxon>Eukaryota</taxon>
        <taxon>Fungi</taxon>
        <taxon>Dikarya</taxon>
        <taxon>Ascomycota</taxon>
        <taxon>Pezizomycotina</taxon>
        <taxon>Sordariomycetes</taxon>
        <taxon>Hypocreomycetidae</taxon>
        <taxon>Glomerellales</taxon>
        <taxon>Plectosphaerellaceae</taxon>
        <taxon>Plectosphaerella</taxon>
    </lineage>
</organism>